<organism evidence="1 2">
    <name type="scientific">Hordeum vulgare subsp. vulgare</name>
    <name type="common">Domesticated barley</name>
    <dbReference type="NCBI Taxonomy" id="112509"/>
    <lineage>
        <taxon>Eukaryota</taxon>
        <taxon>Viridiplantae</taxon>
        <taxon>Streptophyta</taxon>
        <taxon>Embryophyta</taxon>
        <taxon>Tracheophyta</taxon>
        <taxon>Spermatophyta</taxon>
        <taxon>Magnoliopsida</taxon>
        <taxon>Liliopsida</taxon>
        <taxon>Poales</taxon>
        <taxon>Poaceae</taxon>
        <taxon>BOP clade</taxon>
        <taxon>Pooideae</taxon>
        <taxon>Triticodae</taxon>
        <taxon>Triticeae</taxon>
        <taxon>Hordeinae</taxon>
        <taxon>Hordeum</taxon>
    </lineage>
</organism>
<name>A0A8I6Y863_HORVV</name>
<protein>
    <recommendedName>
        <fullName evidence="3">F-box domain-containing protein</fullName>
    </recommendedName>
</protein>
<reference evidence="2" key="1">
    <citation type="journal article" date="2012" name="Nature">
        <title>A physical, genetic and functional sequence assembly of the barley genome.</title>
        <authorList>
            <consortium name="The International Barley Genome Sequencing Consortium"/>
            <person name="Mayer K.F."/>
            <person name="Waugh R."/>
            <person name="Brown J.W."/>
            <person name="Schulman A."/>
            <person name="Langridge P."/>
            <person name="Platzer M."/>
            <person name="Fincher G.B."/>
            <person name="Muehlbauer G.J."/>
            <person name="Sato K."/>
            <person name="Close T.J."/>
            <person name="Wise R.P."/>
            <person name="Stein N."/>
        </authorList>
    </citation>
    <scope>NUCLEOTIDE SEQUENCE [LARGE SCALE GENOMIC DNA]</scope>
    <source>
        <strain evidence="2">cv. Morex</strain>
    </source>
</reference>
<dbReference type="SUPFAM" id="SSF81383">
    <property type="entry name" value="F-box domain"/>
    <property type="match status" value="1"/>
</dbReference>
<dbReference type="Gramene" id="HORVU.MOREX.r2.5HG0388960.1">
    <property type="protein sequence ID" value="HORVU.MOREX.r2.5HG0388960.1"/>
    <property type="gene ID" value="HORVU.MOREX.r2.5HG0388960"/>
</dbReference>
<dbReference type="Gramene" id="HORVU.MOREX.r3.5HG0469780.1">
    <property type="protein sequence ID" value="HORVU.MOREX.r3.5HG0469780.1"/>
    <property type="gene ID" value="HORVU.MOREX.r3.5HG0469780"/>
</dbReference>
<dbReference type="EnsemblPlants" id="HORVU.MOREX.r3.5HG0469780.1">
    <property type="protein sequence ID" value="HORVU.MOREX.r3.5HG0469780.1"/>
    <property type="gene ID" value="HORVU.MOREX.r3.5HG0469780"/>
</dbReference>
<proteinExistence type="predicted"/>
<evidence type="ECO:0000313" key="2">
    <source>
        <dbReference type="Proteomes" id="UP000011116"/>
    </source>
</evidence>
<dbReference type="AlphaFoldDB" id="A0A8I6Y863"/>
<reference evidence="1" key="2">
    <citation type="submission" date="2020-10" db="EMBL/GenBank/DDBJ databases">
        <authorList>
            <person name="Scholz U."/>
            <person name="Mascher M."/>
            <person name="Fiebig A."/>
        </authorList>
    </citation>
    <scope>NUCLEOTIDE SEQUENCE [LARGE SCALE GENOMIC DNA]</scope>
    <source>
        <strain evidence="1">cv. Morex</strain>
    </source>
</reference>
<dbReference type="PANTHER" id="PTHR33207">
    <property type="entry name" value="F-BOX DOMAIN CONTAINING PROTEIN-RELATED"/>
    <property type="match status" value="1"/>
</dbReference>
<keyword evidence="2" id="KW-1185">Reference proteome</keyword>
<accession>A0A8I6Y863</accession>
<reference evidence="1" key="3">
    <citation type="submission" date="2022-01" db="UniProtKB">
        <authorList>
            <consortium name="EnsemblPlants"/>
        </authorList>
    </citation>
    <scope>IDENTIFICATION</scope>
    <source>
        <strain evidence="1">subsp. vulgare</strain>
    </source>
</reference>
<dbReference type="InterPro" id="IPR036047">
    <property type="entry name" value="F-box-like_dom_sf"/>
</dbReference>
<sequence>MRGKKRALSPPAVADDATARLQDRHLAEILLRLPSSASLARAAAVSRRWRRISASSAFLRQFRRRHPAQLVGFFICNGGFHVERAGGRLIGHILDPTFLPVLPPPRGVGSASHRCIDFSLRRVPDVDHWTLADARDGLLLLSSTFDDRMNIPHNFVICDPLSRRSVLMQKQNAPTYQLDQESAYLGAALIVVDGVAGSSTLSFEVILVTYFMFGPRLCVFSSLTGQWSVLPEAKCGKSLMPMLSGVGDPAHANGCVYWVMDDESEAYLLVLDTRTKEFSTSIRLLASMREQYDGNTRVMRSQDGELRIVAMAWRALSLHIWHLDRSRSRKGRWVREEVHELATFQGVIELFVDGNGGVTRLMDACEGVVFLKQFGSDWVYAVNLEDRMVLKLPHERFSSGPALPYWMTSFPPLPNQAQG</sequence>
<dbReference type="Proteomes" id="UP000011116">
    <property type="component" value="Chromosome 5H"/>
</dbReference>
<evidence type="ECO:0008006" key="3">
    <source>
        <dbReference type="Google" id="ProtNLM"/>
    </source>
</evidence>
<evidence type="ECO:0000313" key="1">
    <source>
        <dbReference type="EnsemblPlants" id="HORVU.MOREX.r3.5HG0469780.1"/>
    </source>
</evidence>